<organism evidence="2 4">
    <name type="scientific">Handroanthus impetiginosus</name>
    <dbReference type="NCBI Taxonomy" id="429701"/>
    <lineage>
        <taxon>Eukaryota</taxon>
        <taxon>Viridiplantae</taxon>
        <taxon>Streptophyta</taxon>
        <taxon>Embryophyta</taxon>
        <taxon>Tracheophyta</taxon>
        <taxon>Spermatophyta</taxon>
        <taxon>Magnoliopsida</taxon>
        <taxon>eudicotyledons</taxon>
        <taxon>Gunneridae</taxon>
        <taxon>Pentapetalae</taxon>
        <taxon>asterids</taxon>
        <taxon>lamiids</taxon>
        <taxon>Lamiales</taxon>
        <taxon>Bignoniaceae</taxon>
        <taxon>Crescentiina</taxon>
        <taxon>Tabebuia alliance</taxon>
        <taxon>Handroanthus</taxon>
    </lineage>
</organism>
<feature type="signal peptide" evidence="1">
    <location>
        <begin position="1"/>
        <end position="19"/>
    </location>
</feature>
<dbReference type="PANTHER" id="PTHR33090">
    <property type="entry name" value="DUF3774 DOMAIN PROTEIN-RELATED"/>
    <property type="match status" value="1"/>
</dbReference>
<dbReference type="STRING" id="429701.A0A2G9GPQ1"/>
<keyword evidence="1" id="KW-0732">Signal</keyword>
<dbReference type="EMBL" id="NKXS01004176">
    <property type="protein sequence ID" value="PIN07195.1"/>
    <property type="molecule type" value="Genomic_DNA"/>
</dbReference>
<comment type="caution">
    <text evidence="2">The sequence shown here is derived from an EMBL/GenBank/DDBJ whole genome shotgun (WGS) entry which is preliminary data.</text>
</comment>
<dbReference type="AlphaFoldDB" id="A0A2G9GPQ1"/>
<gene>
    <name evidence="3" type="ORF">CDL12_04235</name>
    <name evidence="2" type="ORF">CDL12_20250</name>
</gene>
<reference evidence="2" key="1">
    <citation type="submission" date="2017-07" db="EMBL/GenBank/DDBJ databases">
        <authorList>
            <person name="Sun Z.S."/>
            <person name="Albrecht U."/>
            <person name="Echele G."/>
            <person name="Lee C.C."/>
        </authorList>
    </citation>
    <scope>NUCLEOTIDE SEQUENCE</scope>
    <source>
        <strain evidence="2">UFG-1</strain>
        <tissue evidence="2">Leaf</tissue>
    </source>
</reference>
<evidence type="ECO:0000313" key="2">
    <source>
        <dbReference type="EMBL" id="PIN07195.1"/>
    </source>
</evidence>
<evidence type="ECO:0000313" key="4">
    <source>
        <dbReference type="Proteomes" id="UP000231279"/>
    </source>
</evidence>
<evidence type="ECO:0008006" key="5">
    <source>
        <dbReference type="Google" id="ProtNLM"/>
    </source>
</evidence>
<protein>
    <recommendedName>
        <fullName evidence="5">Wound-responsive family protein</fullName>
    </recommendedName>
</protein>
<name>A0A2G9GPQ1_9LAMI</name>
<dbReference type="Pfam" id="PF12609">
    <property type="entry name" value="DUF3774"/>
    <property type="match status" value="1"/>
</dbReference>
<evidence type="ECO:0000313" key="3">
    <source>
        <dbReference type="EMBL" id="PIN23054.1"/>
    </source>
</evidence>
<dbReference type="Proteomes" id="UP000231279">
    <property type="component" value="Unassembled WGS sequence"/>
</dbReference>
<dbReference type="OrthoDB" id="691528at2759"/>
<dbReference type="InterPro" id="IPR022251">
    <property type="entry name" value="DUF3774_wound-induced"/>
</dbReference>
<proteinExistence type="predicted"/>
<evidence type="ECO:0000256" key="1">
    <source>
        <dbReference type="SAM" id="SignalP"/>
    </source>
</evidence>
<reference evidence="4" key="2">
    <citation type="journal article" date="2018" name="Gigascience">
        <title>Genome assembly of the Pink Ipe (Handroanthus impetiginosus, Bignoniaceae), a highly valued, ecologically keystone Neotropical timber forest tree.</title>
        <authorList>
            <person name="Silva-Junior O.B."/>
            <person name="Grattapaglia D."/>
            <person name="Novaes E."/>
            <person name="Collevatti R.G."/>
        </authorList>
    </citation>
    <scope>NUCLEOTIDE SEQUENCE [LARGE SCALE GENOMIC DNA]</scope>
    <source>
        <strain evidence="4">cv. UFG-1</strain>
    </source>
</reference>
<reference evidence="2" key="3">
    <citation type="journal article" date="2018" name="Gigascience">
        <title>Genome assembly of the pink ipe (Handroanthus impetiginosus, Bignoniaceae), a highly-valued ecologically keystone neotropical timber forest tree.</title>
        <authorList>
            <person name="Silva-Junior O.B."/>
            <person name="Novaes E."/>
            <person name="Grattapaglia D."/>
            <person name="Collevatti R.G."/>
        </authorList>
    </citation>
    <scope>NUCLEOTIDE SEQUENCE [LARGE SCALE GENOMIC DNA]</scope>
    <source>
        <strain evidence="2">UFG-1</strain>
        <tissue evidence="2">Leaf</tissue>
    </source>
</reference>
<sequence>MSAARGSWVVAASLGAVEALKDQGVCRWNYVLRSMQQHAKTRLQSYYQNHINLPSKSFSSSGAAGMVGNKVMRDVEKIRRTEKSLKKVMDLSCWGPSTARF</sequence>
<feature type="chain" id="PRO_5015080105" description="Wound-responsive family protein" evidence="1">
    <location>
        <begin position="20"/>
        <end position="101"/>
    </location>
</feature>
<keyword evidence="4" id="KW-1185">Reference proteome</keyword>
<accession>A0A2G9GPQ1</accession>
<dbReference type="EMBL" id="NKXS01000642">
    <property type="protein sequence ID" value="PIN23054.1"/>
    <property type="molecule type" value="Genomic_DNA"/>
</dbReference>